<feature type="domain" description="DUF7379" evidence="5">
    <location>
        <begin position="176"/>
        <end position="369"/>
    </location>
</feature>
<dbReference type="Pfam" id="PF24062">
    <property type="entry name" value="DUF7362"/>
    <property type="match status" value="1"/>
</dbReference>
<dbReference type="Pfam" id="PF24096">
    <property type="entry name" value="DUF7379"/>
    <property type="match status" value="1"/>
</dbReference>
<dbReference type="SUPFAM" id="SSF53474">
    <property type="entry name" value="alpha/beta-Hydrolases"/>
    <property type="match status" value="1"/>
</dbReference>
<protein>
    <submittedName>
        <fullName evidence="6">CHAT domain-containing protein</fullName>
    </submittedName>
</protein>
<evidence type="ECO:0000259" key="3">
    <source>
        <dbReference type="Pfam" id="PF24062"/>
    </source>
</evidence>
<name>A0ABT9BM51_9BACT</name>
<feature type="domain" description="CHAT" evidence="2">
    <location>
        <begin position="1041"/>
        <end position="1208"/>
    </location>
</feature>
<dbReference type="InterPro" id="IPR024983">
    <property type="entry name" value="CHAT_dom"/>
</dbReference>
<gene>
    <name evidence="6" type="ORF">Q5H93_23495</name>
</gene>
<feature type="region of interest" description="Disordered" evidence="1">
    <location>
        <begin position="701"/>
        <end position="722"/>
    </location>
</feature>
<dbReference type="Pfam" id="PF12770">
    <property type="entry name" value="CHAT"/>
    <property type="match status" value="1"/>
</dbReference>
<reference evidence="6" key="1">
    <citation type="submission" date="2023-07" db="EMBL/GenBank/DDBJ databases">
        <authorList>
            <person name="Kim M.K."/>
        </authorList>
    </citation>
    <scope>NUCLEOTIDE SEQUENCE</scope>
    <source>
        <strain evidence="6">ASUV-10-1</strain>
    </source>
</reference>
<dbReference type="Proteomes" id="UP001176429">
    <property type="component" value="Unassembled WGS sequence"/>
</dbReference>
<evidence type="ECO:0000259" key="5">
    <source>
        <dbReference type="Pfam" id="PF24096"/>
    </source>
</evidence>
<feature type="region of interest" description="Disordered" evidence="1">
    <location>
        <begin position="479"/>
        <end position="509"/>
    </location>
</feature>
<feature type="domain" description="DUF7362" evidence="3">
    <location>
        <begin position="35"/>
        <end position="124"/>
    </location>
</feature>
<evidence type="ECO:0000313" key="7">
    <source>
        <dbReference type="Proteomes" id="UP001176429"/>
    </source>
</evidence>
<evidence type="ECO:0000256" key="1">
    <source>
        <dbReference type="SAM" id="MobiDB-lite"/>
    </source>
</evidence>
<sequence length="1228" mass="132921">MAEAFARQEMILVDHVAITSPLPTAARRGVGEGTPTLEVVVPLAEQEDAAILLEQDGFYSWHFEPNPAVASRPGRQRGASPTRQVQLRIPLSAALPEAAPDQPTRRGVVGDFLRGKIKAFIYRFAARVVVGQAVTFLERNVRRGLVHIASLNPANWTLVANPAGLPLPTGRPARILLLVHGTFSSTVGAYTALTATPWGQTFLTAALNDYDLVLGFDHPTLSVDPLENASDLLAALQTITWPAPPRVDVVAHSRGGLVFRCLVEHLLPLTSFTWQLGRVVFVGVTNAGTLLAAPANWQALVDLYTNLTAATCQLLRLMPQATAVSLVLEELVRSLGAFVKYCATTAVTDRLAPGLAAMEPGGEFITRLNEEQPRQPTIAQTDYCAITSDFQPQVRGGVHEPRELPARLLQWLGSSFMGALMQEANDLVVHTASMTQLDASVGTYFKDVLAFGTNPQVYHTNYFVRPEVTNALTRWLRLRAPQPPLTPTEKRQRKPAPKSTPGPGRAVEADLPASVDVDVCLLPATLLVREALQLVQTQHPSYVIVQQSMDEGHREFAFATEHLLALPKTAAGRSLADALHLARTTPSPVLTPGTVPDTLQPLLVPQEQGRRHTTGPAPEELPIIAQQGRSTGVVPPLASGADGPALAALARKVASPRQGADEVLRRRLLPSFLAEEAGQSSRVARQQRLGFFVGADQVVAGAGSEAPATPRPRPTRAARRPTPMPAPCHFRAEMEQQVLVGRPAVLEVLVAREALASVGHNGADAAQLDVPAGAPLTVQILPKVNFEWVEPVDQYTRTVEAPTPGAPQSLYFTLRATHTGEGEVWVVVRQNQVPLLTLHLRPEVVTARSTAAGRRTQAEAPVTPAAAPTPALHQLVITERRNGSQLSYHFQLQLPDLGVLQWGETQPFAGDRQAYVAQLYQEIEQRWVSSHADATNFAAELQALGGVLFNELLPADLQRVLWQHRAAIRSILVIAEEPFIPWELVCLHEPGRSLTAQARFFGELGLVRWLHAAGWPRQQLRLRKGKRYYVVPHYPHPDYVLPGAEDEEEFLRNFLHAKAVSPTAQSVRTLLQQGGGIDLLHFACHGEANAANIANAQLLLEGRLENGAYLPEYLGSTIVAQFTDFGSDTPLVVLNACQAGRLGYQLTGVGGFAQAFLSRGAGAFLGSLWAIGDASAGAFSQALYEALLAGQPLAEAVTTARQRAREDGDPTWLSYVVYGHPYATVATT</sequence>
<dbReference type="Pfam" id="PF24063">
    <property type="entry name" value="DUF7363"/>
    <property type="match status" value="1"/>
</dbReference>
<comment type="caution">
    <text evidence="6">The sequence shown here is derived from an EMBL/GenBank/DDBJ whole genome shotgun (WGS) entry which is preliminary data.</text>
</comment>
<evidence type="ECO:0000259" key="2">
    <source>
        <dbReference type="Pfam" id="PF12770"/>
    </source>
</evidence>
<evidence type="ECO:0000313" key="6">
    <source>
        <dbReference type="EMBL" id="MDO7877721.1"/>
    </source>
</evidence>
<dbReference type="Gene3D" id="3.40.50.1820">
    <property type="entry name" value="alpha/beta hydrolase"/>
    <property type="match status" value="1"/>
</dbReference>
<dbReference type="InterPro" id="IPR055787">
    <property type="entry name" value="DUF7363"/>
</dbReference>
<keyword evidence="7" id="KW-1185">Reference proteome</keyword>
<dbReference type="InterPro" id="IPR055786">
    <property type="entry name" value="DUF7362"/>
</dbReference>
<accession>A0ABT9BM51</accession>
<proteinExistence type="predicted"/>
<evidence type="ECO:0000259" key="4">
    <source>
        <dbReference type="Pfam" id="PF24063"/>
    </source>
</evidence>
<dbReference type="EMBL" id="JAUQSY010000025">
    <property type="protein sequence ID" value="MDO7877721.1"/>
    <property type="molecule type" value="Genomic_DNA"/>
</dbReference>
<dbReference type="InterPro" id="IPR055803">
    <property type="entry name" value="DUF7379"/>
</dbReference>
<organism evidence="6 7">
    <name type="scientific">Hymenobacter aranciens</name>
    <dbReference type="NCBI Taxonomy" id="3063996"/>
    <lineage>
        <taxon>Bacteria</taxon>
        <taxon>Pseudomonadati</taxon>
        <taxon>Bacteroidota</taxon>
        <taxon>Cytophagia</taxon>
        <taxon>Cytophagales</taxon>
        <taxon>Hymenobacteraceae</taxon>
        <taxon>Hymenobacter</taxon>
    </lineage>
</organism>
<feature type="domain" description="DUF7363" evidence="4">
    <location>
        <begin position="732"/>
        <end position="840"/>
    </location>
</feature>
<dbReference type="InterPro" id="IPR029058">
    <property type="entry name" value="AB_hydrolase_fold"/>
</dbReference>